<evidence type="ECO:0000313" key="3">
    <source>
        <dbReference type="Proteomes" id="UP000694387"/>
    </source>
</evidence>
<reference evidence="2 3" key="1">
    <citation type="journal article" date="2020" name="Nat. Commun.">
        <title>Donkey genomes provide new insights into domestication and selection for coat color.</title>
        <authorList>
            <person name="Wang"/>
            <person name="C."/>
            <person name="Li"/>
            <person name="H."/>
            <person name="Guo"/>
            <person name="Y."/>
            <person name="Huang"/>
            <person name="J."/>
            <person name="Sun"/>
            <person name="Y."/>
            <person name="Min"/>
            <person name="J."/>
            <person name="Wang"/>
            <person name="J."/>
            <person name="Fang"/>
            <person name="X."/>
            <person name="Zhao"/>
            <person name="Z."/>
            <person name="Wang"/>
            <person name="S."/>
            <person name="Zhang"/>
            <person name="Y."/>
            <person name="Liu"/>
            <person name="Q."/>
            <person name="Jiang"/>
            <person name="Q."/>
            <person name="Wang"/>
            <person name="X."/>
            <person name="Guo"/>
            <person name="Y."/>
            <person name="Yang"/>
            <person name="C."/>
            <person name="Wang"/>
            <person name="Y."/>
            <person name="Tian"/>
            <person name="F."/>
            <person name="Zhuang"/>
            <person name="G."/>
            <person name="Fan"/>
            <person name="Y."/>
            <person name="Gao"/>
            <person name="Q."/>
            <person name="Li"/>
            <person name="Y."/>
            <person name="Ju"/>
            <person name="Z."/>
            <person name="Li"/>
            <person name="J."/>
            <person name="Li"/>
            <person name="R."/>
            <person name="Hou"/>
            <person name="M."/>
            <person name="Yang"/>
            <person name="G."/>
            <person name="Liu"/>
            <person name="G."/>
            <person name="Liu"/>
            <person name="W."/>
            <person name="Guo"/>
            <person name="J."/>
            <person name="Pan"/>
            <person name="S."/>
            <person name="Fan"/>
            <person name="G."/>
            <person name="Zhang"/>
            <person name="W."/>
            <person name="Zhang"/>
            <person name="R."/>
            <person name="Yu"/>
            <person name="J."/>
            <person name="Zhang"/>
            <person name="X."/>
            <person name="Yin"/>
            <person name="Q."/>
            <person name="Ji"/>
            <person name="C."/>
            <person name="Jin"/>
            <person name="Y."/>
            <person name="Yue"/>
            <person name="G."/>
            <person name="Liu"/>
            <person name="M."/>
            <person name="Xu"/>
            <person name="J."/>
            <person name="Liu"/>
            <person name="S."/>
            <person name="Jordana"/>
            <person name="J."/>
            <person name="Noce"/>
            <person name="A."/>
            <person name="Amills"/>
            <person name="M."/>
            <person name="Wu"/>
            <person name="D.D."/>
            <person name="Li"/>
            <person name="S."/>
            <person name="Zhou"/>
            <person name="X. and Zhong"/>
            <person name="J."/>
        </authorList>
    </citation>
    <scope>NUCLEOTIDE SEQUENCE [LARGE SCALE GENOMIC DNA]</scope>
</reference>
<dbReference type="Ensembl" id="ENSEAST00005045248.1">
    <property type="protein sequence ID" value="ENSEASP00005055733.1"/>
    <property type="gene ID" value="ENSEASG00005034115.1"/>
</dbReference>
<reference evidence="2" key="2">
    <citation type="submission" date="2025-08" db="UniProtKB">
        <authorList>
            <consortium name="Ensembl"/>
        </authorList>
    </citation>
    <scope>IDENTIFICATION</scope>
</reference>
<keyword evidence="3" id="KW-1185">Reference proteome</keyword>
<dbReference type="GeneTree" id="ENSGT00530000063023"/>
<keyword evidence="1" id="KW-0472">Membrane</keyword>
<dbReference type="AlphaFoldDB" id="A0A9L0JTG1"/>
<keyword evidence="1" id="KW-0812">Transmembrane</keyword>
<organism evidence="2 3">
    <name type="scientific">Equus asinus</name>
    <name type="common">Donkey</name>
    <name type="synonym">Equus africanus asinus</name>
    <dbReference type="NCBI Taxonomy" id="9793"/>
    <lineage>
        <taxon>Eukaryota</taxon>
        <taxon>Metazoa</taxon>
        <taxon>Chordata</taxon>
        <taxon>Craniata</taxon>
        <taxon>Vertebrata</taxon>
        <taxon>Euteleostomi</taxon>
        <taxon>Mammalia</taxon>
        <taxon>Eutheria</taxon>
        <taxon>Laurasiatheria</taxon>
        <taxon>Perissodactyla</taxon>
        <taxon>Equidae</taxon>
        <taxon>Equus</taxon>
    </lineage>
</organism>
<feature type="transmembrane region" description="Helical" evidence="1">
    <location>
        <begin position="44"/>
        <end position="66"/>
    </location>
</feature>
<protein>
    <submittedName>
        <fullName evidence="2">Uncharacterized protein</fullName>
    </submittedName>
</protein>
<evidence type="ECO:0000256" key="1">
    <source>
        <dbReference type="SAM" id="Phobius"/>
    </source>
</evidence>
<dbReference type="Proteomes" id="UP000694387">
    <property type="component" value="Chromosome 26"/>
</dbReference>
<name>A0A9L0JTG1_EQUAS</name>
<accession>A0A9L0JTG1</accession>
<sequence length="154" mass="17611">MISIRQRKGIKTTEVSEDYAAQEENVKLENKLPSGCTSGRLWKILSFTIGGTVALCIGLLTSVYLATLHENDLWFSNIKNYLRPLRKMKNSQIPPWMKLREVCNLEPQCTRKGCQIQHDSEECRELLSKDSHGCTLPMELPKLTSPKSWAYPKE</sequence>
<proteinExistence type="predicted"/>
<keyword evidence="1" id="KW-1133">Transmembrane helix</keyword>
<reference evidence="2" key="3">
    <citation type="submission" date="2025-09" db="UniProtKB">
        <authorList>
            <consortium name="Ensembl"/>
        </authorList>
    </citation>
    <scope>IDENTIFICATION</scope>
</reference>
<evidence type="ECO:0000313" key="2">
    <source>
        <dbReference type="Ensembl" id="ENSEASP00005055733.1"/>
    </source>
</evidence>